<dbReference type="FunFam" id="3.40.50.720:FF:000308">
    <property type="entry name" value="NEDD8-activating enzyme E1 catalytic subunit"/>
    <property type="match status" value="1"/>
</dbReference>
<reference evidence="4 5" key="1">
    <citation type="journal article" date="2020" name="Mol. Plant">
        <title>The Chromosome-Based Rubber Tree Genome Provides New Insights into Spurge Genome Evolution and Rubber Biosynthesis.</title>
        <authorList>
            <person name="Liu J."/>
            <person name="Shi C."/>
            <person name="Shi C.C."/>
            <person name="Li W."/>
            <person name="Zhang Q.J."/>
            <person name="Zhang Y."/>
            <person name="Li K."/>
            <person name="Lu H.F."/>
            <person name="Shi C."/>
            <person name="Zhu S.T."/>
            <person name="Xiao Z.Y."/>
            <person name="Nan H."/>
            <person name="Yue Y."/>
            <person name="Zhu X.G."/>
            <person name="Wu Y."/>
            <person name="Hong X.N."/>
            <person name="Fan G.Y."/>
            <person name="Tong Y."/>
            <person name="Zhang D."/>
            <person name="Mao C.L."/>
            <person name="Liu Y.L."/>
            <person name="Hao S.J."/>
            <person name="Liu W.Q."/>
            <person name="Lv M.Q."/>
            <person name="Zhang H.B."/>
            <person name="Liu Y."/>
            <person name="Hu-Tang G.R."/>
            <person name="Wang J.P."/>
            <person name="Wang J.H."/>
            <person name="Sun Y.H."/>
            <person name="Ni S.B."/>
            <person name="Chen W.B."/>
            <person name="Zhang X.C."/>
            <person name="Jiao Y.N."/>
            <person name="Eichler E.E."/>
            <person name="Li G.H."/>
            <person name="Liu X."/>
            <person name="Gao L.Z."/>
        </authorList>
    </citation>
    <scope>NUCLEOTIDE SEQUENCE [LARGE SCALE GENOMIC DNA]</scope>
    <source>
        <strain evidence="5">cv. GT1</strain>
        <tissue evidence="4">Leaf</tissue>
    </source>
</reference>
<dbReference type="Gene3D" id="3.10.290.20">
    <property type="entry name" value="Ubiquitin-like 2 activating enzyme e1b. Chain: B, domain 3"/>
    <property type="match status" value="1"/>
</dbReference>
<dbReference type="GO" id="GO:0045116">
    <property type="term" value="P:protein neddylation"/>
    <property type="evidence" value="ECO:0007669"/>
    <property type="project" value="UniProtKB-UniRule"/>
</dbReference>
<evidence type="ECO:0000313" key="4">
    <source>
        <dbReference type="EMBL" id="KAF2287894.1"/>
    </source>
</evidence>
<dbReference type="EMBL" id="JAAGAX010000016">
    <property type="protein sequence ID" value="KAF2287894.1"/>
    <property type="molecule type" value="Genomic_DNA"/>
</dbReference>
<dbReference type="SUPFAM" id="SSF69572">
    <property type="entry name" value="Activating enzymes of the ubiquitin-like proteins"/>
    <property type="match status" value="1"/>
</dbReference>
<evidence type="ECO:0000256" key="1">
    <source>
        <dbReference type="RuleBase" id="RU368009"/>
    </source>
</evidence>
<evidence type="ECO:0000256" key="2">
    <source>
        <dbReference type="SAM" id="MobiDB-lite"/>
    </source>
</evidence>
<feature type="domain" description="E2 binding" evidence="3">
    <location>
        <begin position="293"/>
        <end position="378"/>
    </location>
</feature>
<dbReference type="PANTHER" id="PTHR10953:SF6">
    <property type="entry name" value="NEDD8-ACTIVATING ENZYME E1 CATALYTIC SUBUNIT"/>
    <property type="match status" value="1"/>
</dbReference>
<dbReference type="EC" id="6.2.1.64" evidence="1"/>
<comment type="function">
    <text evidence="1">Catalytic subunit of the dimeric E1 enzyme, which activates NEDD8.</text>
</comment>
<feature type="region of interest" description="Disordered" evidence="2">
    <location>
        <begin position="487"/>
        <end position="534"/>
    </location>
</feature>
<evidence type="ECO:0000313" key="5">
    <source>
        <dbReference type="Proteomes" id="UP000467840"/>
    </source>
</evidence>
<comment type="caution">
    <text evidence="4">The sequence shown here is derived from an EMBL/GenBank/DDBJ whole genome shotgun (WGS) entry which is preliminary data.</text>
</comment>
<dbReference type="InterPro" id="IPR045886">
    <property type="entry name" value="ThiF/MoeB/HesA"/>
</dbReference>
<protein>
    <recommendedName>
        <fullName evidence="1">NEDD8-activating enzyme E1 catalytic subunit</fullName>
        <ecNumber evidence="1">6.2.1.64</ecNumber>
    </recommendedName>
</protein>
<organism evidence="4 5">
    <name type="scientific">Hevea brasiliensis</name>
    <name type="common">Para rubber tree</name>
    <name type="synonym">Siphonia brasiliensis</name>
    <dbReference type="NCBI Taxonomy" id="3981"/>
    <lineage>
        <taxon>Eukaryota</taxon>
        <taxon>Viridiplantae</taxon>
        <taxon>Streptophyta</taxon>
        <taxon>Embryophyta</taxon>
        <taxon>Tracheophyta</taxon>
        <taxon>Spermatophyta</taxon>
        <taxon>Magnoliopsida</taxon>
        <taxon>eudicotyledons</taxon>
        <taxon>Gunneridae</taxon>
        <taxon>Pentapetalae</taxon>
        <taxon>rosids</taxon>
        <taxon>fabids</taxon>
        <taxon>Malpighiales</taxon>
        <taxon>Euphorbiaceae</taxon>
        <taxon>Crotonoideae</taxon>
        <taxon>Micrandreae</taxon>
        <taxon>Hevea</taxon>
    </lineage>
</organism>
<dbReference type="GO" id="GO:0005634">
    <property type="term" value="C:nucleus"/>
    <property type="evidence" value="ECO:0007669"/>
    <property type="project" value="TreeGrafter"/>
</dbReference>
<keyword evidence="1" id="KW-0436">Ligase</keyword>
<feature type="compositionally biased region" description="Polar residues" evidence="2">
    <location>
        <begin position="521"/>
        <end position="534"/>
    </location>
</feature>
<dbReference type="GO" id="GO:0005737">
    <property type="term" value="C:cytoplasm"/>
    <property type="evidence" value="ECO:0007669"/>
    <property type="project" value="TreeGrafter"/>
</dbReference>
<dbReference type="PANTHER" id="PTHR10953">
    <property type="entry name" value="UBIQUITIN-ACTIVATING ENZYME E1"/>
    <property type="match status" value="1"/>
</dbReference>
<keyword evidence="1" id="KW-0833">Ubl conjugation pathway</keyword>
<comment type="similarity">
    <text evidence="1">Belongs to the ubiquitin-activating E1 family. UBA3 subfamily.</text>
</comment>
<dbReference type="Pfam" id="PF08825">
    <property type="entry name" value="E2_bind"/>
    <property type="match status" value="1"/>
</dbReference>
<accession>A0A6A6KHK9</accession>
<dbReference type="Proteomes" id="UP000467840">
    <property type="component" value="Chromosome 8"/>
</dbReference>
<dbReference type="FunFam" id="3.10.290.20:FF:000006">
    <property type="entry name" value="NEDD8-activating enzyme E1 catalytic subunit"/>
    <property type="match status" value="1"/>
</dbReference>
<gene>
    <name evidence="4" type="ORF">GH714_003111</name>
</gene>
<dbReference type="UniPathway" id="UPA00885"/>
<keyword evidence="1" id="KW-0067">ATP-binding</keyword>
<dbReference type="GO" id="GO:0019781">
    <property type="term" value="F:NEDD8 activating enzyme activity"/>
    <property type="evidence" value="ECO:0007669"/>
    <property type="project" value="UniProtKB-UniRule"/>
</dbReference>
<dbReference type="GO" id="GO:0005524">
    <property type="term" value="F:ATP binding"/>
    <property type="evidence" value="ECO:0007669"/>
    <property type="project" value="UniProtKB-UniRule"/>
</dbReference>
<dbReference type="InterPro" id="IPR014929">
    <property type="entry name" value="E2-binding"/>
</dbReference>
<comment type="catalytic activity">
    <reaction evidence="1">
        <text>ATP + [NEDD8 protein] + [E1 NEDD8-activating enzyme]-L-cysteine = AMP + diphosphate + [E1 NEDD8-activating enzyme]-S-[NEDD8 protein]-yl-L-cysteine.</text>
        <dbReference type="EC" id="6.2.1.64"/>
    </reaction>
</comment>
<name>A0A6A6KHK9_HEVBR</name>
<dbReference type="InterPro" id="IPR000594">
    <property type="entry name" value="ThiF_NAD_FAD-bd"/>
</dbReference>
<dbReference type="SMART" id="SM01181">
    <property type="entry name" value="E2_bind"/>
    <property type="match status" value="1"/>
</dbReference>
<keyword evidence="5" id="KW-1185">Reference proteome</keyword>
<comment type="pathway">
    <text evidence="1">Protein modification; protein neddylation.</text>
</comment>
<dbReference type="AlphaFoldDB" id="A0A6A6KHK9"/>
<sequence>MQGSGYANLGFKLLVLSLISKQEQEKGRELDNGTLDGAAELLRDGLQEYVRILVVGAGGLGCELLKDLALSGFKNLEVIDMDRIEVSNLNRQFLFRLEDVGKPKAEVAAKRVMERVSDVNIVPHFCRIEDKEIDFYNDFNIIVLGLDSIVARSDINAVACSFLEYDSDDNPREETIKPMVDGGTEGFKGHARVIMLGVTPCFECTIWLFPPQVKFPLCTLAEALELLLIVHSGKTFDPDDPEHMKLSGELSFLAFKELHIHLLRYNGVEGLHVKVTEFVKDKDCLVCGPGVLIHLDTSVTLQKFIDMLEEHHKLFFSKASVTHRGKNLYMQAPPVLEEMTRSNLSLPLFELMGKVPKDIVHVTGIPAKTAVKSRVSENYELFSGEMRRSQAWTWLVGHNFACSTSQFQKDTLLEISFTEGRSWQLQLWLRGYWCIGTGPKDLSKQISLLVMDDDEDPVANYPSVSFQDFSRANYPIAPSPFMYEQRRESKGTGVFQSKGTGVFIPRSSQQRKQRQGRQSSFNSKSHGQQDNTRMASRSHVFTNEIVGEPKHNAVQQQRVEPQVVRLTAEFTPL</sequence>
<dbReference type="Pfam" id="PF00899">
    <property type="entry name" value="ThiF"/>
    <property type="match status" value="1"/>
</dbReference>
<evidence type="ECO:0000259" key="3">
    <source>
        <dbReference type="SMART" id="SM01181"/>
    </source>
</evidence>
<keyword evidence="1" id="KW-0547">Nucleotide-binding</keyword>
<dbReference type="InterPro" id="IPR035985">
    <property type="entry name" value="Ubiquitin-activating_enz"/>
</dbReference>
<dbReference type="Gene3D" id="3.40.50.720">
    <property type="entry name" value="NAD(P)-binding Rossmann-like Domain"/>
    <property type="match status" value="1"/>
</dbReference>
<proteinExistence type="inferred from homology"/>